<dbReference type="PANTHER" id="PTHR10509">
    <property type="entry name" value="O-METHYLTRANSFERASE-RELATED"/>
    <property type="match status" value="1"/>
</dbReference>
<evidence type="ECO:0000313" key="5">
    <source>
        <dbReference type="Proteomes" id="UP000032160"/>
    </source>
</evidence>
<evidence type="ECO:0000256" key="3">
    <source>
        <dbReference type="ARBA" id="ARBA00022691"/>
    </source>
</evidence>
<proteinExistence type="predicted"/>
<dbReference type="AlphaFoldDB" id="X5MML2"/>
<keyword evidence="5" id="KW-1185">Reference proteome</keyword>
<keyword evidence="2 4" id="KW-0808">Transferase</keyword>
<dbReference type="STRING" id="1458461.BN1012_Phect1102"/>
<accession>X5MML2</accession>
<name>X5MML2_9HYPH</name>
<dbReference type="GO" id="GO:0008171">
    <property type="term" value="F:O-methyltransferase activity"/>
    <property type="evidence" value="ECO:0007669"/>
    <property type="project" value="InterPro"/>
</dbReference>
<dbReference type="Proteomes" id="UP000032160">
    <property type="component" value="Chromosome I"/>
</dbReference>
<keyword evidence="1 4" id="KW-0489">Methyltransferase</keyword>
<gene>
    <name evidence="4" type="ORF">BN1012_Phect1102</name>
</gene>
<dbReference type="EMBL" id="HG966617">
    <property type="protein sequence ID" value="CDO59316.1"/>
    <property type="molecule type" value="Genomic_DNA"/>
</dbReference>
<dbReference type="RefSeq" id="WP_052535348.1">
    <property type="nucleotide sequence ID" value="NZ_HG966617.1"/>
</dbReference>
<sequence>MSDKETVHFWDKMLPDQHEHTYHYSGDNYAKALYEVIASSSGIPNPHETFKLEHTDMFTVEEMASNPVSMRFFEFLIAVAGIKRVLEIGAFIGVSTMNFAKSVPADGKVVSIEKFDHFAAIARKNFELNGLSDKIDLHEGDAFEVIDSLPKDEKFDLIFVDGNKERYLDYVLKTEPLLNSGGIMVVDDCFFHGDVANDTPVNEKGAGTKAFMDWAAGQDSWLRIALPLANGIYLMVRK</sequence>
<dbReference type="InterPro" id="IPR029063">
    <property type="entry name" value="SAM-dependent_MTases_sf"/>
</dbReference>
<dbReference type="OrthoDB" id="9799672at2"/>
<dbReference type="Gene3D" id="3.40.50.150">
    <property type="entry name" value="Vaccinia Virus protein VP39"/>
    <property type="match status" value="1"/>
</dbReference>
<dbReference type="GO" id="GO:0032259">
    <property type="term" value="P:methylation"/>
    <property type="evidence" value="ECO:0007669"/>
    <property type="project" value="UniProtKB-KW"/>
</dbReference>
<dbReference type="CDD" id="cd02440">
    <property type="entry name" value="AdoMet_MTases"/>
    <property type="match status" value="1"/>
</dbReference>
<dbReference type="InterPro" id="IPR050362">
    <property type="entry name" value="Cation-dep_OMT"/>
</dbReference>
<keyword evidence="3" id="KW-0949">S-adenosyl-L-methionine</keyword>
<dbReference type="SUPFAM" id="SSF53335">
    <property type="entry name" value="S-adenosyl-L-methionine-dependent methyltransferases"/>
    <property type="match status" value="1"/>
</dbReference>
<evidence type="ECO:0000256" key="1">
    <source>
        <dbReference type="ARBA" id="ARBA00022603"/>
    </source>
</evidence>
<evidence type="ECO:0000256" key="2">
    <source>
        <dbReference type="ARBA" id="ARBA00022679"/>
    </source>
</evidence>
<evidence type="ECO:0000313" key="4">
    <source>
        <dbReference type="EMBL" id="CDO59316.1"/>
    </source>
</evidence>
<dbReference type="Pfam" id="PF01596">
    <property type="entry name" value="Methyltransf_3"/>
    <property type="match status" value="1"/>
</dbReference>
<reference evidence="4 5" key="1">
    <citation type="journal article" date="2014" name="Front. Genet.">
        <title>Genome and metabolic network of "Candidatus Phaeomarinobacter ectocarpi" Ec32, a new candidate genus of Alphaproteobacteria frequently associated with brown algae.</title>
        <authorList>
            <person name="Dittami S.M."/>
            <person name="Barbeyron T."/>
            <person name="Boyen C."/>
            <person name="Cambefort J."/>
            <person name="Collet G."/>
            <person name="Delage L."/>
            <person name="Gobet A."/>
            <person name="Groisillier A."/>
            <person name="Leblanc C."/>
            <person name="Michel G."/>
            <person name="Scornet D."/>
            <person name="Siegel A."/>
            <person name="Tapia J.E."/>
            <person name="Tonon T."/>
        </authorList>
    </citation>
    <scope>NUCLEOTIDE SEQUENCE [LARGE SCALE GENOMIC DNA]</scope>
    <source>
        <strain evidence="4 5">Ec32</strain>
    </source>
</reference>
<dbReference type="InterPro" id="IPR002935">
    <property type="entry name" value="SAM_O-MeTrfase"/>
</dbReference>
<dbReference type="KEGG" id="pect:BN1012_Phect1102"/>
<protein>
    <submittedName>
        <fullName evidence="4">FIG011945: O-methyltransferase family protein</fullName>
    </submittedName>
</protein>
<dbReference type="HOGENOM" id="CLU_067676_1_2_5"/>
<dbReference type="PANTHER" id="PTHR10509:SF14">
    <property type="entry name" value="CAFFEOYL-COA O-METHYLTRANSFERASE 3-RELATED"/>
    <property type="match status" value="1"/>
</dbReference>
<organism evidence="4 5">
    <name type="scientific">Candidatus Phaeomarinibacter ectocarpi</name>
    <dbReference type="NCBI Taxonomy" id="1458461"/>
    <lineage>
        <taxon>Bacteria</taxon>
        <taxon>Pseudomonadati</taxon>
        <taxon>Pseudomonadota</taxon>
        <taxon>Alphaproteobacteria</taxon>
        <taxon>Hyphomicrobiales</taxon>
        <taxon>Parvibaculaceae</taxon>
        <taxon>Candidatus Phaeomarinibacter</taxon>
    </lineage>
</organism>
<dbReference type="GO" id="GO:0008757">
    <property type="term" value="F:S-adenosylmethionine-dependent methyltransferase activity"/>
    <property type="evidence" value="ECO:0007669"/>
    <property type="project" value="TreeGrafter"/>
</dbReference>
<dbReference type="PROSITE" id="PS51682">
    <property type="entry name" value="SAM_OMT_I"/>
    <property type="match status" value="1"/>
</dbReference>